<reference evidence="1" key="1">
    <citation type="submission" date="2021-03" db="EMBL/GenBank/DDBJ databases">
        <title>Roseibium sp. CAU 1637 isolated from Incheon.</title>
        <authorList>
            <person name="Kim W."/>
        </authorList>
    </citation>
    <scope>NUCLEOTIDE SEQUENCE</scope>
    <source>
        <strain evidence="1">CAU 1637</strain>
    </source>
</reference>
<dbReference type="CDD" id="cd00377">
    <property type="entry name" value="ICL_PEPM"/>
    <property type="match status" value="1"/>
</dbReference>
<keyword evidence="1" id="KW-0456">Lyase</keyword>
<dbReference type="EMBL" id="JAFLNF010000009">
    <property type="protein sequence ID" value="MBO0347252.1"/>
    <property type="molecule type" value="Genomic_DNA"/>
</dbReference>
<comment type="caution">
    <text evidence="1">The sequence shown here is derived from an EMBL/GenBank/DDBJ whole genome shotgun (WGS) entry which is preliminary data.</text>
</comment>
<dbReference type="PANTHER" id="PTHR42905">
    <property type="entry name" value="PHOSPHOENOLPYRUVATE CARBOXYLASE"/>
    <property type="match status" value="1"/>
</dbReference>
<organism evidence="1 2">
    <name type="scientific">Roseibium limicola</name>
    <dbReference type="NCBI Taxonomy" id="2816037"/>
    <lineage>
        <taxon>Bacteria</taxon>
        <taxon>Pseudomonadati</taxon>
        <taxon>Pseudomonadota</taxon>
        <taxon>Alphaproteobacteria</taxon>
        <taxon>Hyphomicrobiales</taxon>
        <taxon>Stappiaceae</taxon>
        <taxon>Roseibium</taxon>
    </lineage>
</organism>
<dbReference type="Gene3D" id="6.10.250.2750">
    <property type="match status" value="1"/>
</dbReference>
<accession>A0A939ESE5</accession>
<dbReference type="Pfam" id="PF13714">
    <property type="entry name" value="PEP_mutase"/>
    <property type="match status" value="1"/>
</dbReference>
<dbReference type="Proteomes" id="UP000664779">
    <property type="component" value="Unassembled WGS sequence"/>
</dbReference>
<protein>
    <submittedName>
        <fullName evidence="1">Isocitrate lyase/phosphoenolpyruvate mutase family protein</fullName>
    </submittedName>
</protein>
<dbReference type="InterPro" id="IPR039556">
    <property type="entry name" value="ICL/PEPM"/>
</dbReference>
<dbReference type="PANTHER" id="PTHR42905:SF16">
    <property type="entry name" value="CARBOXYPHOSPHONOENOLPYRUVATE PHOSPHONOMUTASE-LIKE PROTEIN (AFU_ORTHOLOGUE AFUA_5G07230)"/>
    <property type="match status" value="1"/>
</dbReference>
<name>A0A939ESE5_9HYPH</name>
<dbReference type="GO" id="GO:0016829">
    <property type="term" value="F:lyase activity"/>
    <property type="evidence" value="ECO:0007669"/>
    <property type="project" value="UniProtKB-KW"/>
</dbReference>
<proteinExistence type="predicted"/>
<evidence type="ECO:0000313" key="1">
    <source>
        <dbReference type="EMBL" id="MBO0347252.1"/>
    </source>
</evidence>
<dbReference type="InterPro" id="IPR015813">
    <property type="entry name" value="Pyrv/PenolPyrv_kinase-like_dom"/>
</dbReference>
<evidence type="ECO:0000313" key="2">
    <source>
        <dbReference type="Proteomes" id="UP000664779"/>
    </source>
</evidence>
<dbReference type="InterPro" id="IPR040442">
    <property type="entry name" value="Pyrv_kinase-like_dom_sf"/>
</dbReference>
<dbReference type="RefSeq" id="WP_206944109.1">
    <property type="nucleotide sequence ID" value="NZ_JAFLNF010000009.1"/>
</dbReference>
<dbReference type="AlphaFoldDB" id="A0A939ESE5"/>
<dbReference type="SUPFAM" id="SSF51621">
    <property type="entry name" value="Phosphoenolpyruvate/pyruvate domain"/>
    <property type="match status" value="1"/>
</dbReference>
<sequence length="277" mass="30129">MQSIQDRRVRFRQLHENATAFVMPNPFDIGSARILEGLRFDALATTSSGYAYTHGFRDAEGLISREMALSHAADIVANTTLPINGDLENGFGDTPEDVAETVRGAIEAGLAGCSIEDFCLDPVNPHYDIDLAVERIKAAVDVKQRLAPDFVLTARAEARADSPEALKKIIERLNAFAQAGADCLYAPEISSADAIRQVIASIDKPLNILAGRKKFFLTRKELESFGVTRISIGGGLSRIAYGAFTAAAEKIKDGGTFGHFDETDELKDFDLFMRGRA</sequence>
<gene>
    <name evidence="1" type="ORF">J0X15_18630</name>
</gene>
<dbReference type="Gene3D" id="3.20.20.60">
    <property type="entry name" value="Phosphoenolpyruvate-binding domains"/>
    <property type="match status" value="1"/>
</dbReference>
<keyword evidence="2" id="KW-1185">Reference proteome</keyword>